<protein>
    <recommendedName>
        <fullName evidence="3">Periplasmic heavy metal sensor</fullName>
    </recommendedName>
</protein>
<keyword evidence="2" id="KW-1185">Reference proteome</keyword>
<reference evidence="1 2" key="1">
    <citation type="submission" date="2020-02" db="EMBL/GenBank/DDBJ databases">
        <title>Ideonella bacterium strain TBM-1.</title>
        <authorList>
            <person name="Chen W.-M."/>
        </authorList>
    </citation>
    <scope>NUCLEOTIDE SEQUENCE [LARGE SCALE GENOMIC DNA]</scope>
    <source>
        <strain evidence="1 2">TBM-1</strain>
    </source>
</reference>
<gene>
    <name evidence="1" type="ORF">G3A44_14080</name>
</gene>
<accession>A0A7C9PHS2</accession>
<dbReference type="RefSeq" id="WP_163458162.1">
    <property type="nucleotide sequence ID" value="NZ_JAAGOH010000016.1"/>
</dbReference>
<dbReference type="AlphaFoldDB" id="A0A7C9PHS2"/>
<evidence type="ECO:0008006" key="3">
    <source>
        <dbReference type="Google" id="ProtNLM"/>
    </source>
</evidence>
<organism evidence="1 2">
    <name type="scientific">Ideonella livida</name>
    <dbReference type="NCBI Taxonomy" id="2707176"/>
    <lineage>
        <taxon>Bacteria</taxon>
        <taxon>Pseudomonadati</taxon>
        <taxon>Pseudomonadota</taxon>
        <taxon>Betaproteobacteria</taxon>
        <taxon>Burkholderiales</taxon>
        <taxon>Sphaerotilaceae</taxon>
        <taxon>Ideonella</taxon>
    </lineage>
</organism>
<dbReference type="Gene3D" id="1.20.120.1490">
    <property type="match status" value="1"/>
</dbReference>
<evidence type="ECO:0000313" key="1">
    <source>
        <dbReference type="EMBL" id="NDY92313.1"/>
    </source>
</evidence>
<comment type="caution">
    <text evidence="1">The sequence shown here is derived from an EMBL/GenBank/DDBJ whole genome shotgun (WGS) entry which is preliminary data.</text>
</comment>
<dbReference type="InterPro" id="IPR012899">
    <property type="entry name" value="LTXXQ"/>
</dbReference>
<dbReference type="GO" id="GO:0042597">
    <property type="term" value="C:periplasmic space"/>
    <property type="evidence" value="ECO:0007669"/>
    <property type="project" value="InterPro"/>
</dbReference>
<evidence type="ECO:0000313" key="2">
    <source>
        <dbReference type="Proteomes" id="UP000484255"/>
    </source>
</evidence>
<proteinExistence type="predicted"/>
<sequence>MSRWFKPWIRRSLIAATALTVTLGLGACGHRPYGHGPMSEGEWVAASAKMVDRIGSRLDLDATQRQHLQALADTLRAQRAQVAGEPGSGRREVQALFAGERFDLAGAQSLVQRKTSAVQTASPPVLQALATFYDSLKPAQQAKVREFLARERGHGWRG</sequence>
<dbReference type="EMBL" id="JAAGOH010000016">
    <property type="protein sequence ID" value="NDY92313.1"/>
    <property type="molecule type" value="Genomic_DNA"/>
</dbReference>
<name>A0A7C9PHS2_9BURK</name>
<dbReference type="Proteomes" id="UP000484255">
    <property type="component" value="Unassembled WGS sequence"/>
</dbReference>
<dbReference type="Pfam" id="PF07813">
    <property type="entry name" value="LTXXQ"/>
    <property type="match status" value="1"/>
</dbReference>
<dbReference type="PROSITE" id="PS51257">
    <property type="entry name" value="PROKAR_LIPOPROTEIN"/>
    <property type="match status" value="1"/>
</dbReference>